<name>A0A5P1PNR2_VIBPH</name>
<dbReference type="RefSeq" id="WP_123766434.1">
    <property type="nucleotide sequence ID" value="NZ_CBCSGT010000005.1"/>
</dbReference>
<feature type="transmembrane region" description="Helical" evidence="1">
    <location>
        <begin position="236"/>
        <end position="257"/>
    </location>
</feature>
<evidence type="ECO:0000313" key="2">
    <source>
        <dbReference type="EMBL" id="QEQ70572.1"/>
    </source>
</evidence>
<gene>
    <name evidence="2" type="primary">wzx</name>
</gene>
<feature type="transmembrane region" description="Helical" evidence="1">
    <location>
        <begin position="162"/>
        <end position="191"/>
    </location>
</feature>
<dbReference type="AlphaFoldDB" id="A0A5P1PNR2"/>
<evidence type="ECO:0000256" key="1">
    <source>
        <dbReference type="SAM" id="Phobius"/>
    </source>
</evidence>
<feature type="transmembrane region" description="Helical" evidence="1">
    <location>
        <begin position="28"/>
        <end position="52"/>
    </location>
</feature>
<feature type="transmembrane region" description="Helical" evidence="1">
    <location>
        <begin position="98"/>
        <end position="116"/>
    </location>
</feature>
<feature type="transmembrane region" description="Helical" evidence="1">
    <location>
        <begin position="128"/>
        <end position="150"/>
    </location>
</feature>
<feature type="transmembrane region" description="Helical" evidence="1">
    <location>
        <begin position="371"/>
        <end position="390"/>
    </location>
</feature>
<protein>
    <submittedName>
        <fullName evidence="2">Polysaccharide biosynthesis protein</fullName>
    </submittedName>
</protein>
<organism evidence="2">
    <name type="scientific">Vibrio parahaemolyticus</name>
    <dbReference type="NCBI Taxonomy" id="670"/>
    <lineage>
        <taxon>Bacteria</taxon>
        <taxon>Pseudomonadati</taxon>
        <taxon>Pseudomonadota</taxon>
        <taxon>Gammaproteobacteria</taxon>
        <taxon>Vibrionales</taxon>
        <taxon>Vibrionaceae</taxon>
        <taxon>Vibrio</taxon>
    </lineage>
</organism>
<feature type="transmembrane region" description="Helical" evidence="1">
    <location>
        <begin position="73"/>
        <end position="92"/>
    </location>
</feature>
<sequence length="395" mass="45775">MGSIIRLITAGVRFLFLLFLSYSGNESIIAFLALSYAIHGFLVFILPCDYYVSVIHYYRNFSRESLSKIAEHWVFLSISTMLSLITSIIVILTLNLDIIYLSLAFIIAFDCINSELNRILIAKGENLVSAIFLFFRWAAWPIIITIQIFYEIAISNLMVSTYWLISVTLTMIFCTWFCLKDISGLLLSFVFRVQIKSIYIAFKKGLSNLGSTISLRAIFTIDRFAVSYIYNEKTLVLYQLSLSLVSISTILVDSITVPKYYGEFFNKNIYRKDLIAKFIKSVAFMVTVNLFFHVGLLLVIDCFNINMTIPRTYELVPFYLFNLVFLSIYPFSYLNIRDGKLIFNTKMSVLSLLVFLICVLIVLILKLDYYWFSWIIFLSFSSNLALRVIYEKREN</sequence>
<feature type="transmembrane region" description="Helical" evidence="1">
    <location>
        <begin position="318"/>
        <end position="336"/>
    </location>
</feature>
<reference evidence="2" key="1">
    <citation type="journal article" date="2019" name="Int. J. Food Microbiol.">
        <title>Developing a novel molecular serotyping system based on capsular polysaccharide synthesis gene clusters of Vibrio parahaemolyticus.</title>
        <authorList>
            <person name="Pang Y."/>
            <person name="Guo X."/>
            <person name="Tian X."/>
            <person name="Liu F."/>
            <person name="Wang L."/>
            <person name="Wu J."/>
            <person name="Zhang S."/>
            <person name="Li S."/>
            <person name="Liu B."/>
        </authorList>
    </citation>
    <scope>NUCLEOTIDE SEQUENCE</scope>
    <source>
        <strain evidence="2">G2929</strain>
    </source>
</reference>
<proteinExistence type="predicted"/>
<keyword evidence="1" id="KW-0812">Transmembrane</keyword>
<accession>A0A5P1PNR2</accession>
<keyword evidence="1" id="KW-1133">Transmembrane helix</keyword>
<feature type="transmembrane region" description="Helical" evidence="1">
    <location>
        <begin position="278"/>
        <end position="298"/>
    </location>
</feature>
<feature type="transmembrane region" description="Helical" evidence="1">
    <location>
        <begin position="348"/>
        <end position="365"/>
    </location>
</feature>
<dbReference type="EMBL" id="MK455076">
    <property type="protein sequence ID" value="QEQ70572.1"/>
    <property type="molecule type" value="Genomic_DNA"/>
</dbReference>
<keyword evidence="1" id="KW-0472">Membrane</keyword>